<evidence type="ECO:0000313" key="2">
    <source>
        <dbReference type="Proteomes" id="UP001596042"/>
    </source>
</evidence>
<protein>
    <submittedName>
        <fullName evidence="1">Uncharacterized protein</fullName>
    </submittedName>
</protein>
<gene>
    <name evidence="1" type="ORF">ACFO1V_03010</name>
</gene>
<dbReference type="RefSeq" id="WP_374833064.1">
    <property type="nucleotide sequence ID" value="NZ_JBHEEZ010000020.1"/>
</dbReference>
<dbReference type="EMBL" id="JBHSEL010000031">
    <property type="protein sequence ID" value="MFC4624204.1"/>
    <property type="molecule type" value="Genomic_DNA"/>
</dbReference>
<sequence length="135" mass="14743">MSPERRREIALKGVEAKKERANLPKAICGSDDRKLQFGDIEIQCYVLEDETRVLSLRSLQSGIGMSEGGGKGGARKIPALMARLANKGMEINGLDVRANTPIRFVTPSNTIADGYDARMLPDICAVLIDADRKNI</sequence>
<accession>A0ABV9H317</accession>
<organism evidence="1 2">
    <name type="scientific">Daeguia caeni</name>
    <dbReference type="NCBI Taxonomy" id="439612"/>
    <lineage>
        <taxon>Bacteria</taxon>
        <taxon>Pseudomonadati</taxon>
        <taxon>Pseudomonadota</taxon>
        <taxon>Alphaproteobacteria</taxon>
        <taxon>Hyphomicrobiales</taxon>
        <taxon>Brucellaceae</taxon>
        <taxon>Daeguia</taxon>
    </lineage>
</organism>
<name>A0ABV9H317_9HYPH</name>
<evidence type="ECO:0000313" key="1">
    <source>
        <dbReference type="EMBL" id="MFC4624204.1"/>
    </source>
</evidence>
<reference evidence="2" key="1">
    <citation type="journal article" date="2019" name="Int. J. Syst. Evol. Microbiol.">
        <title>The Global Catalogue of Microorganisms (GCM) 10K type strain sequencing project: providing services to taxonomists for standard genome sequencing and annotation.</title>
        <authorList>
            <consortium name="The Broad Institute Genomics Platform"/>
            <consortium name="The Broad Institute Genome Sequencing Center for Infectious Disease"/>
            <person name="Wu L."/>
            <person name="Ma J."/>
        </authorList>
    </citation>
    <scope>NUCLEOTIDE SEQUENCE [LARGE SCALE GENOMIC DNA]</scope>
    <source>
        <strain evidence="2">CGMCC 1.15731</strain>
    </source>
</reference>
<proteinExistence type="predicted"/>
<comment type="caution">
    <text evidence="1">The sequence shown here is derived from an EMBL/GenBank/DDBJ whole genome shotgun (WGS) entry which is preliminary data.</text>
</comment>
<keyword evidence="2" id="KW-1185">Reference proteome</keyword>
<dbReference type="Proteomes" id="UP001596042">
    <property type="component" value="Unassembled WGS sequence"/>
</dbReference>